<dbReference type="PROSITE" id="PS50928">
    <property type="entry name" value="ABC_TM1"/>
    <property type="match status" value="1"/>
</dbReference>
<feature type="transmembrane region" description="Helical" evidence="7">
    <location>
        <begin position="223"/>
        <end position="247"/>
    </location>
</feature>
<dbReference type="Gene3D" id="1.10.3720.10">
    <property type="entry name" value="MetI-like"/>
    <property type="match status" value="1"/>
</dbReference>
<organism evidence="10 11">
    <name type="scientific">Roseisalinus antarcticus</name>
    <dbReference type="NCBI Taxonomy" id="254357"/>
    <lineage>
        <taxon>Bacteria</taxon>
        <taxon>Pseudomonadati</taxon>
        <taxon>Pseudomonadota</taxon>
        <taxon>Alphaproteobacteria</taxon>
        <taxon>Rhodobacterales</taxon>
        <taxon>Roseobacteraceae</taxon>
        <taxon>Roseisalinus</taxon>
    </lineage>
</organism>
<feature type="transmembrane region" description="Helical" evidence="7">
    <location>
        <begin position="98"/>
        <end position="118"/>
    </location>
</feature>
<evidence type="ECO:0000256" key="7">
    <source>
        <dbReference type="RuleBase" id="RU363032"/>
    </source>
</evidence>
<evidence type="ECO:0000256" key="6">
    <source>
        <dbReference type="ARBA" id="ARBA00023136"/>
    </source>
</evidence>
<dbReference type="Proteomes" id="UP000193900">
    <property type="component" value="Unassembled WGS sequence"/>
</dbReference>
<keyword evidence="2 7" id="KW-0813">Transport</keyword>
<keyword evidence="11" id="KW-1185">Reference proteome</keyword>
<evidence type="ECO:0000313" key="10">
    <source>
        <dbReference type="EMBL" id="SLN68428.1"/>
    </source>
</evidence>
<dbReference type="Pfam" id="PF00528">
    <property type="entry name" value="BPD_transp_1"/>
    <property type="match status" value="1"/>
</dbReference>
<feature type="transmembrane region" description="Helical" evidence="7">
    <location>
        <begin position="156"/>
        <end position="177"/>
    </location>
</feature>
<dbReference type="InterPro" id="IPR000515">
    <property type="entry name" value="MetI-like"/>
</dbReference>
<dbReference type="GO" id="GO:0055085">
    <property type="term" value="P:transmembrane transport"/>
    <property type="evidence" value="ECO:0007669"/>
    <property type="project" value="InterPro"/>
</dbReference>
<reference evidence="10 11" key="1">
    <citation type="submission" date="2017-03" db="EMBL/GenBank/DDBJ databases">
        <authorList>
            <person name="Afonso C.L."/>
            <person name="Miller P.J."/>
            <person name="Scott M.A."/>
            <person name="Spackman E."/>
            <person name="Goraichik I."/>
            <person name="Dimitrov K.M."/>
            <person name="Suarez D.L."/>
            <person name="Swayne D.E."/>
        </authorList>
    </citation>
    <scope>NUCLEOTIDE SEQUENCE [LARGE SCALE GENOMIC DNA]</scope>
    <source>
        <strain evidence="10 11">CECT 7023</strain>
    </source>
</reference>
<dbReference type="SUPFAM" id="SSF161098">
    <property type="entry name" value="MetI-like"/>
    <property type="match status" value="1"/>
</dbReference>
<comment type="subcellular location">
    <subcellularLocation>
        <location evidence="1 7">Cell membrane</location>
        <topology evidence="1 7">Multi-pass membrane protein</topology>
    </subcellularLocation>
</comment>
<comment type="similarity">
    <text evidence="7">Belongs to the binding-protein-dependent transport system permease family.</text>
</comment>
<evidence type="ECO:0000256" key="3">
    <source>
        <dbReference type="ARBA" id="ARBA00022475"/>
    </source>
</evidence>
<dbReference type="EMBL" id="FWFZ01000020">
    <property type="protein sequence ID" value="SLN68428.1"/>
    <property type="molecule type" value="Genomic_DNA"/>
</dbReference>
<keyword evidence="6 7" id="KW-0472">Membrane</keyword>
<feature type="region of interest" description="Disordered" evidence="8">
    <location>
        <begin position="1"/>
        <end position="25"/>
    </location>
</feature>
<feature type="transmembrane region" description="Helical" evidence="7">
    <location>
        <begin position="130"/>
        <end position="150"/>
    </location>
</feature>
<evidence type="ECO:0000313" key="11">
    <source>
        <dbReference type="Proteomes" id="UP000193900"/>
    </source>
</evidence>
<evidence type="ECO:0000256" key="2">
    <source>
        <dbReference type="ARBA" id="ARBA00022448"/>
    </source>
</evidence>
<gene>
    <name evidence="10" type="primary">ssuC_10</name>
    <name evidence="10" type="ORF">ROA7023_03320</name>
</gene>
<accession>A0A1Y5TNW2</accession>
<evidence type="ECO:0000256" key="4">
    <source>
        <dbReference type="ARBA" id="ARBA00022692"/>
    </source>
</evidence>
<dbReference type="OrthoDB" id="9786495at2"/>
<keyword evidence="4 7" id="KW-0812">Transmembrane</keyword>
<dbReference type="RefSeq" id="WP_143535601.1">
    <property type="nucleotide sequence ID" value="NZ_FWFZ01000020.1"/>
</dbReference>
<proteinExistence type="inferred from homology"/>
<keyword evidence="5 7" id="KW-1133">Transmembrane helix</keyword>
<dbReference type="PANTHER" id="PTHR30151">
    <property type="entry name" value="ALKANE SULFONATE ABC TRANSPORTER-RELATED, MEMBRANE SUBUNIT"/>
    <property type="match status" value="1"/>
</dbReference>
<dbReference type="GO" id="GO:0005886">
    <property type="term" value="C:plasma membrane"/>
    <property type="evidence" value="ECO:0007669"/>
    <property type="project" value="UniProtKB-SubCell"/>
</dbReference>
<protein>
    <submittedName>
        <fullName evidence="10">Putative aliphatic sulfonates transport permease protein SsuC</fullName>
    </submittedName>
</protein>
<feature type="transmembrane region" description="Helical" evidence="7">
    <location>
        <begin position="198"/>
        <end position="217"/>
    </location>
</feature>
<feature type="domain" description="ABC transmembrane type-1" evidence="9">
    <location>
        <begin position="92"/>
        <end position="280"/>
    </location>
</feature>
<evidence type="ECO:0000259" key="9">
    <source>
        <dbReference type="PROSITE" id="PS50928"/>
    </source>
</evidence>
<evidence type="ECO:0000256" key="1">
    <source>
        <dbReference type="ARBA" id="ARBA00004651"/>
    </source>
</evidence>
<dbReference type="AlphaFoldDB" id="A0A1Y5TNW2"/>
<evidence type="ECO:0000256" key="5">
    <source>
        <dbReference type="ARBA" id="ARBA00022989"/>
    </source>
</evidence>
<dbReference type="PANTHER" id="PTHR30151:SF41">
    <property type="entry name" value="ABC TRANSPORTER PERMEASE PROTEIN"/>
    <property type="match status" value="1"/>
</dbReference>
<dbReference type="InterPro" id="IPR035906">
    <property type="entry name" value="MetI-like_sf"/>
</dbReference>
<keyword evidence="3" id="KW-1003">Cell membrane</keyword>
<evidence type="ECO:0000256" key="8">
    <source>
        <dbReference type="SAM" id="MobiDB-lite"/>
    </source>
</evidence>
<dbReference type="CDD" id="cd06261">
    <property type="entry name" value="TM_PBP2"/>
    <property type="match status" value="1"/>
</dbReference>
<sequence>MSIADSPRTKSAVTANETGGGPLFDAEEERRARARRVEQIARWVLPALVMALAIWFWDRIVVWNEIPHYVLPGPGLVAKTLVQDWGTLSQALVVTLKITAMALAVAVIGGVGLAVLFTQSKFAEMCFSPFAVILQVTPIVSIAPLIFIYIESRLVGLLLCAWIVAFFPILANTTLGLKSADHNLRDLMTIYRASRWQRLRFLQLPSALPYFLGGLRIAGGLALIGAVVAEYVAGTGGIGSGLAFRILEAGYRLNIPRMFAALLLIALTGVVIYMTTSLISHLALRKWHESALKRD</sequence>
<name>A0A1Y5TNW2_9RHOB</name>
<feature type="transmembrane region" description="Helical" evidence="7">
    <location>
        <begin position="259"/>
        <end position="284"/>
    </location>
</feature>
<feature type="transmembrane region" description="Helical" evidence="7">
    <location>
        <begin position="40"/>
        <end position="57"/>
    </location>
</feature>